<protein>
    <submittedName>
        <fullName evidence="9">Putative secreted glycosidase</fullName>
    </submittedName>
</protein>
<evidence type="ECO:0000256" key="2">
    <source>
        <dbReference type="ARBA" id="ARBA00010617"/>
    </source>
</evidence>
<evidence type="ECO:0000256" key="6">
    <source>
        <dbReference type="PIRSR" id="PIRSR602401-1"/>
    </source>
</evidence>
<reference evidence="9 10" key="1">
    <citation type="submission" date="2019-04" db="EMBL/GenBank/DDBJ databases">
        <title>High contiguity whole genome sequence and gene annotation resource for two Venturia nashicola isolates.</title>
        <authorList>
            <person name="Prokchorchik M."/>
            <person name="Won K."/>
            <person name="Lee Y."/>
            <person name="Choi E.D."/>
            <person name="Segonzac C."/>
            <person name="Sohn K.H."/>
        </authorList>
    </citation>
    <scope>NUCLEOTIDE SEQUENCE [LARGE SCALE GENOMIC DNA]</scope>
    <source>
        <strain evidence="9 10">PRI2</strain>
    </source>
</reference>
<dbReference type="OrthoDB" id="1470350at2759"/>
<keyword evidence="9" id="KW-0378">Hydrolase</keyword>
<dbReference type="InterPro" id="IPR050121">
    <property type="entry name" value="Cytochrome_P450_monoxygenase"/>
</dbReference>
<dbReference type="InterPro" id="IPR001128">
    <property type="entry name" value="Cyt_P450"/>
</dbReference>
<keyword evidence="8" id="KW-0472">Membrane</keyword>
<keyword evidence="7" id="KW-0560">Oxidoreductase</keyword>
<evidence type="ECO:0000313" key="10">
    <source>
        <dbReference type="Proteomes" id="UP000298493"/>
    </source>
</evidence>
<keyword evidence="7" id="KW-0503">Monooxygenase</keyword>
<keyword evidence="9" id="KW-0326">Glycosidase</keyword>
<accession>A0A4Z1P555</accession>
<dbReference type="PROSITE" id="PS00086">
    <property type="entry name" value="CYTOCHROME_P450"/>
    <property type="match status" value="1"/>
</dbReference>
<dbReference type="GO" id="GO:0016798">
    <property type="term" value="F:hydrolase activity, acting on glycosyl bonds"/>
    <property type="evidence" value="ECO:0007669"/>
    <property type="project" value="UniProtKB-KW"/>
</dbReference>
<feature type="transmembrane region" description="Helical" evidence="8">
    <location>
        <begin position="16"/>
        <end position="34"/>
    </location>
</feature>
<comment type="similarity">
    <text evidence="2 7">Belongs to the cytochrome P450 family.</text>
</comment>
<dbReference type="Proteomes" id="UP000298493">
    <property type="component" value="Unassembled WGS sequence"/>
</dbReference>
<dbReference type="AlphaFoldDB" id="A0A4Z1P555"/>
<keyword evidence="3 6" id="KW-0349">Heme</keyword>
<dbReference type="EMBL" id="SNSC02000021">
    <property type="protein sequence ID" value="TID15340.1"/>
    <property type="molecule type" value="Genomic_DNA"/>
</dbReference>
<dbReference type="Gene3D" id="1.10.630.10">
    <property type="entry name" value="Cytochrome P450"/>
    <property type="match status" value="1"/>
</dbReference>
<dbReference type="Pfam" id="PF00067">
    <property type="entry name" value="p450"/>
    <property type="match status" value="1"/>
</dbReference>
<dbReference type="InterPro" id="IPR017972">
    <property type="entry name" value="Cyt_P450_CS"/>
</dbReference>
<dbReference type="GO" id="GO:0020037">
    <property type="term" value="F:heme binding"/>
    <property type="evidence" value="ECO:0007669"/>
    <property type="project" value="InterPro"/>
</dbReference>
<evidence type="ECO:0000256" key="5">
    <source>
        <dbReference type="ARBA" id="ARBA00023004"/>
    </source>
</evidence>
<dbReference type="PRINTS" id="PR00385">
    <property type="entry name" value="P450"/>
</dbReference>
<evidence type="ECO:0000313" key="9">
    <source>
        <dbReference type="EMBL" id="TID15340.1"/>
    </source>
</evidence>
<comment type="cofactor">
    <cofactor evidence="1 6">
        <name>heme</name>
        <dbReference type="ChEBI" id="CHEBI:30413"/>
    </cofactor>
</comment>
<proteinExistence type="inferred from homology"/>
<name>A0A4Z1P555_9PEZI</name>
<dbReference type="GO" id="GO:0005506">
    <property type="term" value="F:iron ion binding"/>
    <property type="evidence" value="ECO:0007669"/>
    <property type="project" value="InterPro"/>
</dbReference>
<comment type="caution">
    <text evidence="9">The sequence shown here is derived from an EMBL/GenBank/DDBJ whole genome shotgun (WGS) entry which is preliminary data.</text>
</comment>
<gene>
    <name evidence="9" type="ORF">E6O75_ATG08593</name>
</gene>
<evidence type="ECO:0000256" key="7">
    <source>
        <dbReference type="RuleBase" id="RU000461"/>
    </source>
</evidence>
<sequence>MSNTTGILQGLEQRPIVAILTATAVLYPIGYMIYNVFFHPLRKFPGPWIAAATPWYYAYSVMTGRQASHNSALHKKYGEVVRVKPNELSFISENIWKDVYMHRQGQPQTEKARRDHFLPPGLFNIVNAPDDVHARQRRAVSHAFSDRAVKEQEPLLQKYVDQLMGYLRDMEQQDESFDMVAPLNFMTFDVIADLAFGESFHALEKKQTHSWISNFFDRLKPGCLMFEVMEMPGLLTLFNLFIRPMIERMMWKGDYVETKIAERLERGVGERPDLMSFVLKNNDAGKGMNKKEIVATFGIFMVAGSETTGTLLSGAIYLLQKNPRVMEKLKAEIRGTFTGNEEINLTRIGQLPYLHAVIDEAMRRYPPAPQGISRKSPASGINIGGQHVPGNVVIGVHPASAFRSPVNFSEPLEYIPERWIETDNPRFKNDRRDVFKPFSAGPRNCVGQNLAYAEMKLILAKIVFNFDLELVGGDVDWLEQDTFILWIKKPLMVKVKSVNRR</sequence>
<dbReference type="STRING" id="86259.A0A4Z1P555"/>
<keyword evidence="8" id="KW-0812">Transmembrane</keyword>
<feature type="binding site" description="axial binding residue" evidence="6">
    <location>
        <position position="445"/>
    </location>
    <ligand>
        <name>heme</name>
        <dbReference type="ChEBI" id="CHEBI:30413"/>
    </ligand>
    <ligandPart>
        <name>Fe</name>
        <dbReference type="ChEBI" id="CHEBI:18248"/>
    </ligandPart>
</feature>
<organism evidence="9 10">
    <name type="scientific">Venturia nashicola</name>
    <dbReference type="NCBI Taxonomy" id="86259"/>
    <lineage>
        <taxon>Eukaryota</taxon>
        <taxon>Fungi</taxon>
        <taxon>Dikarya</taxon>
        <taxon>Ascomycota</taxon>
        <taxon>Pezizomycotina</taxon>
        <taxon>Dothideomycetes</taxon>
        <taxon>Pleosporomycetidae</taxon>
        <taxon>Venturiales</taxon>
        <taxon>Venturiaceae</taxon>
        <taxon>Venturia</taxon>
    </lineage>
</organism>
<evidence type="ECO:0000256" key="1">
    <source>
        <dbReference type="ARBA" id="ARBA00001971"/>
    </source>
</evidence>
<keyword evidence="8" id="KW-1133">Transmembrane helix</keyword>
<dbReference type="InterPro" id="IPR002401">
    <property type="entry name" value="Cyt_P450_E_grp-I"/>
</dbReference>
<dbReference type="CDD" id="cd11058">
    <property type="entry name" value="CYP60B-like"/>
    <property type="match status" value="1"/>
</dbReference>
<dbReference type="PRINTS" id="PR00463">
    <property type="entry name" value="EP450I"/>
</dbReference>
<dbReference type="InterPro" id="IPR036396">
    <property type="entry name" value="Cyt_P450_sf"/>
</dbReference>
<evidence type="ECO:0000256" key="8">
    <source>
        <dbReference type="SAM" id="Phobius"/>
    </source>
</evidence>
<dbReference type="GO" id="GO:0016705">
    <property type="term" value="F:oxidoreductase activity, acting on paired donors, with incorporation or reduction of molecular oxygen"/>
    <property type="evidence" value="ECO:0007669"/>
    <property type="project" value="InterPro"/>
</dbReference>
<keyword evidence="4 6" id="KW-0479">Metal-binding</keyword>
<dbReference type="SUPFAM" id="SSF48264">
    <property type="entry name" value="Cytochrome P450"/>
    <property type="match status" value="1"/>
</dbReference>
<dbReference type="PANTHER" id="PTHR24305:SF210">
    <property type="entry name" value="CYTOCHROME P450 MONOOXYGENASE ASQL-RELATED"/>
    <property type="match status" value="1"/>
</dbReference>
<evidence type="ECO:0000256" key="4">
    <source>
        <dbReference type="ARBA" id="ARBA00022723"/>
    </source>
</evidence>
<keyword evidence="5 6" id="KW-0408">Iron</keyword>
<dbReference type="GO" id="GO:0004497">
    <property type="term" value="F:monooxygenase activity"/>
    <property type="evidence" value="ECO:0007669"/>
    <property type="project" value="UniProtKB-KW"/>
</dbReference>
<keyword evidence="10" id="KW-1185">Reference proteome</keyword>
<dbReference type="PANTHER" id="PTHR24305">
    <property type="entry name" value="CYTOCHROME P450"/>
    <property type="match status" value="1"/>
</dbReference>
<evidence type="ECO:0000256" key="3">
    <source>
        <dbReference type="ARBA" id="ARBA00022617"/>
    </source>
</evidence>